<keyword evidence="5" id="KW-0732">Signal</keyword>
<dbReference type="Pfam" id="PF00079">
    <property type="entry name" value="Serpin"/>
    <property type="match status" value="1"/>
</dbReference>
<keyword evidence="8" id="KW-1185">Reference proteome</keyword>
<feature type="signal peptide" evidence="5">
    <location>
        <begin position="1"/>
        <end position="16"/>
    </location>
</feature>
<protein>
    <recommendedName>
        <fullName evidence="6">Serpin domain-containing protein</fullName>
    </recommendedName>
</protein>
<evidence type="ECO:0000259" key="6">
    <source>
        <dbReference type="SMART" id="SM00093"/>
    </source>
</evidence>
<proteinExistence type="inferred from homology"/>
<dbReference type="InterPro" id="IPR023796">
    <property type="entry name" value="Serpin_dom"/>
</dbReference>
<dbReference type="PANTHER" id="PTHR11461">
    <property type="entry name" value="SERINE PROTEASE INHIBITOR, SERPIN"/>
    <property type="match status" value="1"/>
</dbReference>
<evidence type="ECO:0000313" key="7">
    <source>
        <dbReference type="EMBL" id="KAJ8985667.1"/>
    </source>
</evidence>
<dbReference type="InterPro" id="IPR042178">
    <property type="entry name" value="Serpin_sf_1"/>
</dbReference>
<evidence type="ECO:0000256" key="5">
    <source>
        <dbReference type="SAM" id="SignalP"/>
    </source>
</evidence>
<evidence type="ECO:0000256" key="2">
    <source>
        <dbReference type="ARBA" id="ARBA00022690"/>
    </source>
</evidence>
<dbReference type="EMBL" id="JAPWTJ010000010">
    <property type="protein sequence ID" value="KAJ8985667.1"/>
    <property type="molecule type" value="Genomic_DNA"/>
</dbReference>
<name>A0ABQ9K6M9_9CUCU</name>
<evidence type="ECO:0000256" key="3">
    <source>
        <dbReference type="ARBA" id="ARBA00022900"/>
    </source>
</evidence>
<sequence>MRSAIFLLALTCVAIAGPVEDDQALQEFVAGNRRFTAAVYKELIKENKGNIIVSPLSAETVLALTNEGARGESSKEFVTGLSLPSSSEKTRRAFSTFLPKLKKSEENLKLLSANKIYVGLDTQLEESFRNIATTVYDSGVDNIDFAKNVASAGAINSWVEGQTNNKIKDLLKPDLLSGDTKLVLVNALYFSGKWRHSFEKFATQKKKFYRTKEDTVDVDTMHQVEYLNYYENPTLNAKFFELPY</sequence>
<keyword evidence="3" id="KW-0722">Serine protease inhibitor</keyword>
<dbReference type="Gene3D" id="2.30.39.10">
    <property type="entry name" value="Alpha-1-antitrypsin, domain 1"/>
    <property type="match status" value="1"/>
</dbReference>
<keyword evidence="2" id="KW-0646">Protease inhibitor</keyword>
<comment type="caution">
    <text evidence="7">The sequence shown here is derived from an EMBL/GenBank/DDBJ whole genome shotgun (WGS) entry which is preliminary data.</text>
</comment>
<evidence type="ECO:0000313" key="8">
    <source>
        <dbReference type="Proteomes" id="UP001162164"/>
    </source>
</evidence>
<evidence type="ECO:0000256" key="1">
    <source>
        <dbReference type="ARBA" id="ARBA00009500"/>
    </source>
</evidence>
<comment type="similarity">
    <text evidence="1 4">Belongs to the serpin family.</text>
</comment>
<reference evidence="7" key="1">
    <citation type="journal article" date="2023" name="Insect Mol. Biol.">
        <title>Genome sequencing provides insights into the evolution of gene families encoding plant cell wall-degrading enzymes in longhorned beetles.</title>
        <authorList>
            <person name="Shin N.R."/>
            <person name="Okamura Y."/>
            <person name="Kirsch R."/>
            <person name="Pauchet Y."/>
        </authorList>
    </citation>
    <scope>NUCLEOTIDE SEQUENCE</scope>
    <source>
        <strain evidence="7">MMC_N1</strain>
    </source>
</reference>
<dbReference type="Proteomes" id="UP001162164">
    <property type="component" value="Unassembled WGS sequence"/>
</dbReference>
<dbReference type="InterPro" id="IPR042185">
    <property type="entry name" value="Serpin_sf_2"/>
</dbReference>
<dbReference type="InterPro" id="IPR000215">
    <property type="entry name" value="Serpin_fam"/>
</dbReference>
<dbReference type="SMART" id="SM00093">
    <property type="entry name" value="SERPIN"/>
    <property type="match status" value="1"/>
</dbReference>
<organism evidence="7 8">
    <name type="scientific">Molorchus minor</name>
    <dbReference type="NCBI Taxonomy" id="1323400"/>
    <lineage>
        <taxon>Eukaryota</taxon>
        <taxon>Metazoa</taxon>
        <taxon>Ecdysozoa</taxon>
        <taxon>Arthropoda</taxon>
        <taxon>Hexapoda</taxon>
        <taxon>Insecta</taxon>
        <taxon>Pterygota</taxon>
        <taxon>Neoptera</taxon>
        <taxon>Endopterygota</taxon>
        <taxon>Coleoptera</taxon>
        <taxon>Polyphaga</taxon>
        <taxon>Cucujiformia</taxon>
        <taxon>Chrysomeloidea</taxon>
        <taxon>Cerambycidae</taxon>
        <taxon>Lamiinae</taxon>
        <taxon>Monochamini</taxon>
        <taxon>Molorchus</taxon>
    </lineage>
</organism>
<dbReference type="SUPFAM" id="SSF56574">
    <property type="entry name" value="Serpins"/>
    <property type="match status" value="1"/>
</dbReference>
<accession>A0ABQ9K6M9</accession>
<gene>
    <name evidence="7" type="ORF">NQ317_015164</name>
</gene>
<feature type="chain" id="PRO_5045831554" description="Serpin domain-containing protein" evidence="5">
    <location>
        <begin position="17"/>
        <end position="244"/>
    </location>
</feature>
<dbReference type="Gene3D" id="3.30.497.10">
    <property type="entry name" value="Antithrombin, subunit I, domain 2"/>
    <property type="match status" value="1"/>
</dbReference>
<evidence type="ECO:0000256" key="4">
    <source>
        <dbReference type="RuleBase" id="RU000411"/>
    </source>
</evidence>
<dbReference type="PANTHER" id="PTHR11461:SF211">
    <property type="entry name" value="GH10112P-RELATED"/>
    <property type="match status" value="1"/>
</dbReference>
<feature type="domain" description="Serpin" evidence="6">
    <location>
        <begin position="37"/>
        <end position="243"/>
    </location>
</feature>
<dbReference type="InterPro" id="IPR036186">
    <property type="entry name" value="Serpin_sf"/>
</dbReference>